<evidence type="ECO:0000256" key="9">
    <source>
        <dbReference type="ARBA" id="ARBA00047280"/>
    </source>
</evidence>
<keyword evidence="7 11" id="KW-1133">Transmembrane helix</keyword>
<evidence type="ECO:0000256" key="10">
    <source>
        <dbReference type="ARBA" id="ARBA00049729"/>
    </source>
</evidence>
<dbReference type="PANTHER" id="PTHR13046">
    <property type="entry name" value="PROTEASE U48 CAAX PRENYL PROTEASE RCE1"/>
    <property type="match status" value="1"/>
</dbReference>
<evidence type="ECO:0000256" key="7">
    <source>
        <dbReference type="ARBA" id="ARBA00022989"/>
    </source>
</evidence>
<dbReference type="GO" id="GO:0071586">
    <property type="term" value="P:CAAX-box protein processing"/>
    <property type="evidence" value="ECO:0007669"/>
    <property type="project" value="InterPro"/>
</dbReference>
<comment type="catalytic activity">
    <reaction evidence="9">
        <text>Hydrolyzes the peptide bond -P2-(S-farnesyl or geranylgeranyl)C-P1'-P2'-P3'-COOH where P1' and P2' are amino acids with aliphatic sidechains and P3' is any C-terminal residue.</text>
        <dbReference type="EC" id="3.4.26.1"/>
    </reaction>
</comment>
<evidence type="ECO:0000256" key="3">
    <source>
        <dbReference type="ARBA" id="ARBA00022670"/>
    </source>
</evidence>
<protein>
    <recommendedName>
        <fullName evidence="10">intramembrane prenyl-peptidase Rce1</fullName>
        <ecNumber evidence="10">3.4.26.1</ecNumber>
    </recommendedName>
</protein>
<evidence type="ECO:0000256" key="6">
    <source>
        <dbReference type="ARBA" id="ARBA00022824"/>
    </source>
</evidence>
<sequence length="305" mass="34312">MSDVGICVLLCGGFIGSFYVWRRERTFALSCLKDLQVASTFEPCCFESNNHTTFRNRLISFTGYTGVSLLLLEYLLRKEGTDNTPRGSSAVVHQLLCPGGDVKRCLSVTAKSALATLFLFAGPLLENGAYVFHEDEGIFVLRNLVVCPIGEEVFFRALLLHILLKRRSVMFSVFTSSVLFALSHSHHIFPIVVDEYQNGKQEEKERNDAQPMYWVRALKKLTPMYMCTFACGLLTGYYYSVCTNKNLLATIITHMLCNFIGPPTFRFITSNSCSHRLCYGGIYSSGVVGWLVMLRNVQKPLTGWP</sequence>
<organism evidence="13 14">
    <name type="scientific">Trypanosoma congolense (strain IL3000)</name>
    <dbReference type="NCBI Taxonomy" id="1068625"/>
    <lineage>
        <taxon>Eukaryota</taxon>
        <taxon>Discoba</taxon>
        <taxon>Euglenozoa</taxon>
        <taxon>Kinetoplastea</taxon>
        <taxon>Metakinetoplastina</taxon>
        <taxon>Trypanosomatida</taxon>
        <taxon>Trypanosomatidae</taxon>
        <taxon>Trypanosoma</taxon>
        <taxon>Nannomonas</taxon>
    </lineage>
</organism>
<accession>F9W4Y4</accession>
<name>F9W4Y4_TRYCI</name>
<evidence type="ECO:0000256" key="8">
    <source>
        <dbReference type="ARBA" id="ARBA00023136"/>
    </source>
</evidence>
<evidence type="ECO:0000259" key="12">
    <source>
        <dbReference type="Pfam" id="PF02517"/>
    </source>
</evidence>
<comment type="caution">
    <text evidence="13">The sequence shown here is derived from an EMBL/GenBank/DDBJ whole genome shotgun (WGS) entry which is preliminary data.</text>
</comment>
<evidence type="ECO:0000256" key="2">
    <source>
        <dbReference type="ARBA" id="ARBA00006897"/>
    </source>
</evidence>
<evidence type="ECO:0000313" key="13">
    <source>
        <dbReference type="EMBL" id="CCD12231.1"/>
    </source>
</evidence>
<dbReference type="InterPro" id="IPR039731">
    <property type="entry name" value="Rce1"/>
</dbReference>
<keyword evidence="8 11" id="KW-0472">Membrane</keyword>
<dbReference type="GO" id="GO:0005789">
    <property type="term" value="C:endoplasmic reticulum membrane"/>
    <property type="evidence" value="ECO:0007669"/>
    <property type="project" value="UniProtKB-SubCell"/>
</dbReference>
<comment type="similarity">
    <text evidence="2">Belongs to the peptidase U48 family.</text>
</comment>
<evidence type="ECO:0000256" key="1">
    <source>
        <dbReference type="ARBA" id="ARBA00004477"/>
    </source>
</evidence>
<keyword evidence="6" id="KW-0256">Endoplasmic reticulum</keyword>
<dbReference type="GO" id="GO:0004222">
    <property type="term" value="F:metalloendopeptidase activity"/>
    <property type="evidence" value="ECO:0007669"/>
    <property type="project" value="InterPro"/>
</dbReference>
<keyword evidence="5" id="KW-0378">Hydrolase</keyword>
<dbReference type="EMBL" id="CAEQ01000631">
    <property type="protein sequence ID" value="CCD12231.1"/>
    <property type="molecule type" value="Genomic_DNA"/>
</dbReference>
<evidence type="ECO:0000256" key="5">
    <source>
        <dbReference type="ARBA" id="ARBA00022801"/>
    </source>
</evidence>
<evidence type="ECO:0000256" key="4">
    <source>
        <dbReference type="ARBA" id="ARBA00022692"/>
    </source>
</evidence>
<evidence type="ECO:0000256" key="11">
    <source>
        <dbReference type="SAM" id="Phobius"/>
    </source>
</evidence>
<keyword evidence="14" id="KW-1185">Reference proteome</keyword>
<feature type="transmembrane region" description="Helical" evidence="11">
    <location>
        <begin position="247"/>
        <end position="265"/>
    </location>
</feature>
<feature type="transmembrane region" description="Helical" evidence="11">
    <location>
        <begin position="277"/>
        <end position="297"/>
    </location>
</feature>
<dbReference type="AlphaFoldDB" id="F9W4Y4"/>
<dbReference type="Proteomes" id="UP000000702">
    <property type="component" value="Unassembled WGS sequence"/>
</dbReference>
<feature type="domain" description="CAAX prenyl protease 2/Lysostaphin resistance protein A-like" evidence="12">
    <location>
        <begin position="138"/>
        <end position="260"/>
    </location>
</feature>
<feature type="transmembrane region" description="Helical" evidence="11">
    <location>
        <begin position="222"/>
        <end position="241"/>
    </location>
</feature>
<comment type="subcellular location">
    <subcellularLocation>
        <location evidence="1">Endoplasmic reticulum membrane</location>
        <topology evidence="1">Multi-pass membrane protein</topology>
    </subcellularLocation>
</comment>
<reference evidence="14" key="1">
    <citation type="submission" date="2011-07" db="EMBL/GenBank/DDBJ databases">
        <title>Divergent evolution of antigenic variation in African trypanosomes.</title>
        <authorList>
            <person name="Jackson A.P."/>
            <person name="Berry A."/>
            <person name="Allison H.C."/>
            <person name="Burton P."/>
            <person name="Anderson J."/>
            <person name="Aslett M."/>
            <person name="Brown R."/>
            <person name="Corton N."/>
            <person name="Harris D."/>
            <person name="Hauser H."/>
            <person name="Gamble J."/>
            <person name="Gilderthorp R."/>
            <person name="McQuillan J."/>
            <person name="Quail M.A."/>
            <person name="Sanders M."/>
            <person name="Van Tonder A."/>
            <person name="Ginger M.L."/>
            <person name="Donelson J.E."/>
            <person name="Field M.C."/>
            <person name="Barry J.D."/>
            <person name="Berriman M."/>
            <person name="Hertz-Fowler C."/>
        </authorList>
    </citation>
    <scope>NUCLEOTIDE SEQUENCE [LARGE SCALE GENOMIC DNA]</scope>
    <source>
        <strain evidence="14">IL3000</strain>
    </source>
</reference>
<dbReference type="EC" id="3.4.26.1" evidence="10"/>
<keyword evidence="4 11" id="KW-0812">Transmembrane</keyword>
<evidence type="ECO:0000313" key="14">
    <source>
        <dbReference type="Proteomes" id="UP000000702"/>
    </source>
</evidence>
<dbReference type="Pfam" id="PF02517">
    <property type="entry name" value="Rce1-like"/>
    <property type="match status" value="1"/>
</dbReference>
<keyword evidence="3" id="KW-0645">Protease</keyword>
<dbReference type="PANTHER" id="PTHR13046:SF0">
    <property type="entry name" value="CAAX PRENYL PROTEASE 2"/>
    <property type="match status" value="1"/>
</dbReference>
<dbReference type="VEuPathDB" id="TriTrypDB:TcIL3000_0_31320"/>
<dbReference type="OMA" id="WRNYVIC"/>
<dbReference type="InterPro" id="IPR003675">
    <property type="entry name" value="Rce1/LyrA-like_dom"/>
</dbReference>
<gene>
    <name evidence="13" type="ORF">TCIL3000_0_31320</name>
</gene>
<reference evidence="13 14" key="2">
    <citation type="journal article" date="2012" name="Proc. Natl. Acad. Sci. U.S.A.">
        <title>Antigenic diversity is generated by distinct evolutionary mechanisms in African trypanosome species.</title>
        <authorList>
            <person name="Jackson A.P."/>
            <person name="Berry A."/>
            <person name="Aslett M."/>
            <person name="Allison H.C."/>
            <person name="Burton P."/>
            <person name="Vavrova-Anderson J."/>
            <person name="Brown R."/>
            <person name="Browne H."/>
            <person name="Corton N."/>
            <person name="Hauser H."/>
            <person name="Gamble J."/>
            <person name="Gilderthorp R."/>
            <person name="Marcello L."/>
            <person name="McQuillan J."/>
            <person name="Otto T.D."/>
            <person name="Quail M.A."/>
            <person name="Sanders M.J."/>
            <person name="van Tonder A."/>
            <person name="Ginger M.L."/>
            <person name="Field M.C."/>
            <person name="Barry J.D."/>
            <person name="Hertz-Fowler C."/>
            <person name="Berriman M."/>
        </authorList>
    </citation>
    <scope>NUCLEOTIDE SEQUENCE [LARGE SCALE GENOMIC DNA]</scope>
    <source>
        <strain evidence="13 14">IL3000</strain>
    </source>
</reference>
<proteinExistence type="inferred from homology"/>